<dbReference type="RefSeq" id="WP_161110850.1">
    <property type="nucleotide sequence ID" value="NZ_WWHY01000001.1"/>
</dbReference>
<accession>A0A7K2IRY7</accession>
<dbReference type="SUPFAM" id="SSF50998">
    <property type="entry name" value="Quinoprotein alcohol dehydrogenase-like"/>
    <property type="match status" value="1"/>
</dbReference>
<gene>
    <name evidence="1" type="ORF">GTW20_10445</name>
</gene>
<dbReference type="Gene3D" id="2.130.10.10">
    <property type="entry name" value="YVTN repeat-like/Quinoprotein amine dehydrogenase"/>
    <property type="match status" value="1"/>
</dbReference>
<dbReference type="EMBL" id="WWHY01000001">
    <property type="protein sequence ID" value="MYR32683.1"/>
    <property type="molecule type" value="Genomic_DNA"/>
</dbReference>
<organism evidence="1 2">
    <name type="scientific">Nocardiopsis alba</name>
    <dbReference type="NCBI Taxonomy" id="53437"/>
    <lineage>
        <taxon>Bacteria</taxon>
        <taxon>Bacillati</taxon>
        <taxon>Actinomycetota</taxon>
        <taxon>Actinomycetes</taxon>
        <taxon>Streptosporangiales</taxon>
        <taxon>Nocardiopsidaceae</taxon>
        <taxon>Nocardiopsis</taxon>
    </lineage>
</organism>
<dbReference type="AlphaFoldDB" id="A0A7K2IRY7"/>
<evidence type="ECO:0000313" key="1">
    <source>
        <dbReference type="EMBL" id="MYR32683.1"/>
    </source>
</evidence>
<proteinExistence type="predicted"/>
<reference evidence="1 2" key="1">
    <citation type="journal article" date="2019" name="Nat. Commun.">
        <title>The antimicrobial potential of Streptomyces from insect microbiomes.</title>
        <authorList>
            <person name="Chevrette M.G."/>
            <person name="Carlson C.M."/>
            <person name="Ortega H.E."/>
            <person name="Thomas C."/>
            <person name="Ananiev G.E."/>
            <person name="Barns K.J."/>
            <person name="Book A.J."/>
            <person name="Cagnazzo J."/>
            <person name="Carlos C."/>
            <person name="Flanigan W."/>
            <person name="Grubbs K.J."/>
            <person name="Horn H.A."/>
            <person name="Hoffmann F.M."/>
            <person name="Klassen J.L."/>
            <person name="Knack J.J."/>
            <person name="Lewin G.R."/>
            <person name="McDonald B.R."/>
            <person name="Muller L."/>
            <person name="Melo W.G.P."/>
            <person name="Pinto-Tomas A.A."/>
            <person name="Schmitz A."/>
            <person name="Wendt-Pienkowski E."/>
            <person name="Wildman S."/>
            <person name="Zhao M."/>
            <person name="Zhang F."/>
            <person name="Bugni T.S."/>
            <person name="Andes D.R."/>
            <person name="Pupo M.T."/>
            <person name="Currie C.R."/>
        </authorList>
    </citation>
    <scope>NUCLEOTIDE SEQUENCE [LARGE SCALE GENOMIC DNA]</scope>
    <source>
        <strain evidence="1 2">SID5840</strain>
    </source>
</reference>
<evidence type="ECO:0000313" key="2">
    <source>
        <dbReference type="Proteomes" id="UP000467124"/>
    </source>
</evidence>
<dbReference type="InterPro" id="IPR011047">
    <property type="entry name" value="Quinoprotein_ADH-like_sf"/>
</dbReference>
<dbReference type="Proteomes" id="UP000467124">
    <property type="component" value="Unassembled WGS sequence"/>
</dbReference>
<dbReference type="InterPro" id="IPR015943">
    <property type="entry name" value="WD40/YVTN_repeat-like_dom_sf"/>
</dbReference>
<evidence type="ECO:0008006" key="3">
    <source>
        <dbReference type="Google" id="ProtNLM"/>
    </source>
</evidence>
<sequence length="473" mass="52199">MNKRIIFFGSTATLTLATVGAFLLWPTPFGDHRIIVQDVEPAETPGMIQEISWTWEPDEETTAQSVFIGPAGPIVMYEDGVSALDGSDGTEIWSYRVNDLRAPSSRSDSIRVGVTSDREYTVLAWHPRETVEYVNMAILESGSGQLIDEYRFSPPEEEVDDGARPPLPSLDRLSTDTWLEPDSDGFAALSIFTGEKKWEYIPNQECRILYNYHHENFEDFSVLIGTDTLVFGRYCGEDPNGELVFGDLISLDTANGEEKWKIEGRASLETSETSMEYNDLKVGIKSMWEPDYMTAATDKGNSLLEVETGRVIIDDTREIFPESPSSSGILDANEKRVIDMVRRIDDDPFVLTTADTSSGEIESTTPLPGSYFSHHLTLPANINSSSARSNIIPMGDGVLTTACTNNCEDTTEINHTDSVIFIPSSAQENENIINLPLASYASAQKEHTLMKSPGSIIVYTTSDGKIPEVIGLG</sequence>
<comment type="caution">
    <text evidence="1">The sequence shown here is derived from an EMBL/GenBank/DDBJ whole genome shotgun (WGS) entry which is preliminary data.</text>
</comment>
<name>A0A7K2IRY7_9ACTN</name>
<protein>
    <recommendedName>
        <fullName evidence="3">PQQ enzyme repeat family protein</fullName>
    </recommendedName>
</protein>